<feature type="transmembrane region" description="Helical" evidence="6">
    <location>
        <begin position="308"/>
        <end position="331"/>
    </location>
</feature>
<dbReference type="Proteomes" id="UP001249851">
    <property type="component" value="Unassembled WGS sequence"/>
</dbReference>
<dbReference type="PANTHER" id="PTHR13285">
    <property type="entry name" value="ACYLTRANSFERASE"/>
    <property type="match status" value="1"/>
</dbReference>
<keyword evidence="3 6" id="KW-1133">Transmembrane helix</keyword>
<keyword evidence="4 6" id="KW-0472">Membrane</keyword>
<proteinExistence type="inferred from homology"/>
<dbReference type="GO" id="GO:0005783">
    <property type="term" value="C:endoplasmic reticulum"/>
    <property type="evidence" value="ECO:0007669"/>
    <property type="project" value="TreeGrafter"/>
</dbReference>
<keyword evidence="8" id="KW-1185">Reference proteome</keyword>
<feature type="transmembrane region" description="Helical" evidence="6">
    <location>
        <begin position="175"/>
        <end position="193"/>
    </location>
</feature>
<dbReference type="GO" id="GO:0016020">
    <property type="term" value="C:membrane"/>
    <property type="evidence" value="ECO:0007669"/>
    <property type="project" value="UniProtKB-SubCell"/>
</dbReference>
<sequence>MSMQGNTDKDYYYCRSIKMKYMRGIYRKSGIFLEERSPFSAFCSRWYFVFSSWDGSLWLSCSVTASLSLEFALSSNLSSCCGYAVLEFQSLFKSIQLEIGNFGLEYCWRVHERQEDEQPEMYSLLDLLVFNFYFPVFVNGPVITFETFQNTFYQPHRHFSREEIISLVKDVIRTVWWYIFLEGFLHFVYATAFTQEPEIFKSLSNWALCGILYSMLQIFLVKYKVFYLGAGLFARMDGVTVPLPPRCVSTLYLFSDMWKYFDRGLHIWMMRYIYIPMGGSRRGIFRQLLASMCAFGFIWQWHGGHVNMLLWWFIPNWLGVVAESWANVIATNTVVRQWEEKLSPAASRRVRAVFGVFTVSFLILTNMVFLCGIEPVWFYIKRMLYYGWPSSTVLLLFAMYLVVQTNMELNRLISSW</sequence>
<feature type="transmembrane region" description="Helical" evidence="6">
    <location>
        <begin position="205"/>
        <end position="223"/>
    </location>
</feature>
<dbReference type="Pfam" id="PF03062">
    <property type="entry name" value="MBOAT"/>
    <property type="match status" value="1"/>
</dbReference>
<evidence type="ECO:0000256" key="6">
    <source>
        <dbReference type="SAM" id="Phobius"/>
    </source>
</evidence>
<organism evidence="7 8">
    <name type="scientific">Acropora cervicornis</name>
    <name type="common">Staghorn coral</name>
    <dbReference type="NCBI Taxonomy" id="6130"/>
    <lineage>
        <taxon>Eukaryota</taxon>
        <taxon>Metazoa</taxon>
        <taxon>Cnidaria</taxon>
        <taxon>Anthozoa</taxon>
        <taxon>Hexacorallia</taxon>
        <taxon>Scleractinia</taxon>
        <taxon>Astrocoeniina</taxon>
        <taxon>Acroporidae</taxon>
        <taxon>Acropora</taxon>
    </lineage>
</organism>
<dbReference type="EMBL" id="JARQWQ010000011">
    <property type="protein sequence ID" value="KAK2568690.1"/>
    <property type="molecule type" value="Genomic_DNA"/>
</dbReference>
<name>A0AAD9QX05_ACRCE</name>
<evidence type="ECO:0000313" key="8">
    <source>
        <dbReference type="Proteomes" id="UP001249851"/>
    </source>
</evidence>
<protein>
    <submittedName>
        <fullName evidence="7">Protein-cysteine N-palmitoyltransferase HHAT</fullName>
    </submittedName>
</protein>
<evidence type="ECO:0000313" key="7">
    <source>
        <dbReference type="EMBL" id="KAK2568690.1"/>
    </source>
</evidence>
<evidence type="ECO:0000256" key="2">
    <source>
        <dbReference type="ARBA" id="ARBA00022692"/>
    </source>
</evidence>
<accession>A0AAD9QX05</accession>
<feature type="transmembrane region" description="Helical" evidence="6">
    <location>
        <begin position="386"/>
        <end position="403"/>
    </location>
</feature>
<evidence type="ECO:0000256" key="3">
    <source>
        <dbReference type="ARBA" id="ARBA00022989"/>
    </source>
</evidence>
<reference evidence="7" key="1">
    <citation type="journal article" date="2023" name="G3 (Bethesda)">
        <title>Whole genome assembly and annotation of the endangered Caribbean coral Acropora cervicornis.</title>
        <authorList>
            <person name="Selwyn J.D."/>
            <person name="Vollmer S.V."/>
        </authorList>
    </citation>
    <scope>NUCLEOTIDE SEQUENCE</scope>
    <source>
        <strain evidence="7">K2</strain>
    </source>
</reference>
<dbReference type="InterPro" id="IPR051085">
    <property type="entry name" value="MB_O-acyltransferase"/>
</dbReference>
<comment type="similarity">
    <text evidence="5">Belongs to the membrane-bound acyltransferase family. HHAT subfamily.</text>
</comment>
<dbReference type="GO" id="GO:0016409">
    <property type="term" value="F:palmitoyltransferase activity"/>
    <property type="evidence" value="ECO:0007669"/>
    <property type="project" value="TreeGrafter"/>
</dbReference>
<keyword evidence="2 6" id="KW-0812">Transmembrane</keyword>
<evidence type="ECO:0000256" key="1">
    <source>
        <dbReference type="ARBA" id="ARBA00004141"/>
    </source>
</evidence>
<reference evidence="7" key="2">
    <citation type="journal article" date="2023" name="Science">
        <title>Genomic signatures of disease resistance in endangered staghorn corals.</title>
        <authorList>
            <person name="Vollmer S.V."/>
            <person name="Selwyn J.D."/>
            <person name="Despard B.A."/>
            <person name="Roesel C.L."/>
        </authorList>
    </citation>
    <scope>NUCLEOTIDE SEQUENCE</scope>
    <source>
        <strain evidence="7">K2</strain>
    </source>
</reference>
<evidence type="ECO:0000256" key="5">
    <source>
        <dbReference type="ARBA" id="ARBA00038268"/>
    </source>
</evidence>
<comment type="caution">
    <text evidence="7">The sequence shown here is derived from an EMBL/GenBank/DDBJ whole genome shotgun (WGS) entry which is preliminary data.</text>
</comment>
<dbReference type="PANTHER" id="PTHR13285:SF18">
    <property type="entry name" value="PROTEIN-CYSTEINE N-PALMITOYLTRANSFERASE RASP"/>
    <property type="match status" value="1"/>
</dbReference>
<gene>
    <name evidence="7" type="ORF">P5673_006683</name>
</gene>
<comment type="subcellular location">
    <subcellularLocation>
        <location evidence="1">Membrane</location>
        <topology evidence="1">Multi-pass membrane protein</topology>
    </subcellularLocation>
</comment>
<feature type="transmembrane region" description="Helical" evidence="6">
    <location>
        <begin position="352"/>
        <end position="380"/>
    </location>
</feature>
<feature type="transmembrane region" description="Helical" evidence="6">
    <location>
        <begin position="283"/>
        <end position="302"/>
    </location>
</feature>
<dbReference type="AlphaFoldDB" id="A0AAD9QX05"/>
<dbReference type="InterPro" id="IPR004299">
    <property type="entry name" value="MBOAT_fam"/>
</dbReference>
<evidence type="ECO:0000256" key="4">
    <source>
        <dbReference type="ARBA" id="ARBA00023136"/>
    </source>
</evidence>